<name>A0A399RR96_9PROT</name>
<proteinExistence type="predicted"/>
<dbReference type="Pfam" id="PF02592">
    <property type="entry name" value="Vut_1"/>
    <property type="match status" value="1"/>
</dbReference>
<dbReference type="EMBL" id="QWFX01000005">
    <property type="protein sequence ID" value="RIJ32529.1"/>
    <property type="molecule type" value="Genomic_DNA"/>
</dbReference>
<dbReference type="OrthoDB" id="5456784at2"/>
<dbReference type="Proteomes" id="UP000266385">
    <property type="component" value="Unassembled WGS sequence"/>
</dbReference>
<dbReference type="InterPro" id="IPR003744">
    <property type="entry name" value="YhhQ"/>
</dbReference>
<protein>
    <recommendedName>
        <fullName evidence="4">VUT family protein</fullName>
    </recommendedName>
</protein>
<evidence type="ECO:0000313" key="3">
    <source>
        <dbReference type="Proteomes" id="UP000266385"/>
    </source>
</evidence>
<evidence type="ECO:0000313" key="2">
    <source>
        <dbReference type="EMBL" id="RIJ32529.1"/>
    </source>
</evidence>
<evidence type="ECO:0000256" key="1">
    <source>
        <dbReference type="SAM" id="Phobius"/>
    </source>
</evidence>
<gene>
    <name evidence="2" type="ORF">D1223_01360</name>
</gene>
<dbReference type="AlphaFoldDB" id="A0A399RR96"/>
<keyword evidence="1" id="KW-0812">Transmembrane</keyword>
<sequence>MMDAWNSLLNAITNSQPENLFPVLLGLTATFSLIYYFRGRFWAFLYFATIPFLNWSFGVVDSFTLAPPGEMFERGIELHPLTVVTGLVFVFRDFVQRQMGHRVLIVMALAIAWSFYYAWPVIALASGIAFAISEITDWLIFTFTRYRLSTRIILSSAVAAPVDTTIFLYGADLARQMKLGDEPGNMLHLANWIVFVVGKMIGAVIISYMIRQREKAGDIDPYDDDGFTPEPKPAVAD</sequence>
<keyword evidence="1" id="KW-1133">Transmembrane helix</keyword>
<keyword evidence="3" id="KW-1185">Reference proteome</keyword>
<organism evidence="2 3">
    <name type="scientific">Henriciella mobilis</name>
    <dbReference type="NCBI Taxonomy" id="2305467"/>
    <lineage>
        <taxon>Bacteria</taxon>
        <taxon>Pseudomonadati</taxon>
        <taxon>Pseudomonadota</taxon>
        <taxon>Alphaproteobacteria</taxon>
        <taxon>Hyphomonadales</taxon>
        <taxon>Hyphomonadaceae</taxon>
        <taxon>Henriciella</taxon>
    </lineage>
</organism>
<feature type="transmembrane region" description="Helical" evidence="1">
    <location>
        <begin position="44"/>
        <end position="66"/>
    </location>
</feature>
<feature type="transmembrane region" description="Helical" evidence="1">
    <location>
        <begin position="20"/>
        <end position="37"/>
    </location>
</feature>
<evidence type="ECO:0008006" key="4">
    <source>
        <dbReference type="Google" id="ProtNLM"/>
    </source>
</evidence>
<accession>A0A399RR96</accession>
<dbReference type="RefSeq" id="WP_119374610.1">
    <property type="nucleotide sequence ID" value="NZ_QWFX01000005.1"/>
</dbReference>
<feature type="transmembrane region" description="Helical" evidence="1">
    <location>
        <begin position="189"/>
        <end position="210"/>
    </location>
</feature>
<keyword evidence="1" id="KW-0472">Membrane</keyword>
<feature type="transmembrane region" description="Helical" evidence="1">
    <location>
        <begin position="151"/>
        <end position="169"/>
    </location>
</feature>
<reference evidence="2 3" key="1">
    <citation type="submission" date="2018-08" db="EMBL/GenBank/DDBJ databases">
        <title>Henriciella mobilis sp. nov., isolated from seawater.</title>
        <authorList>
            <person name="Cheng H."/>
            <person name="Wu Y.-H."/>
            <person name="Xu X.-W."/>
            <person name="Guo L.-L."/>
        </authorList>
    </citation>
    <scope>NUCLEOTIDE SEQUENCE [LARGE SCALE GENOMIC DNA]</scope>
    <source>
        <strain evidence="2 3">JN25</strain>
    </source>
</reference>
<comment type="caution">
    <text evidence="2">The sequence shown here is derived from an EMBL/GenBank/DDBJ whole genome shotgun (WGS) entry which is preliminary data.</text>
</comment>